<evidence type="ECO:0000313" key="1">
    <source>
        <dbReference type="EMBL" id="RIB06728.1"/>
    </source>
</evidence>
<gene>
    <name evidence="1" type="ORF">C2G38_2216348</name>
</gene>
<evidence type="ECO:0000313" key="2">
    <source>
        <dbReference type="Proteomes" id="UP000266673"/>
    </source>
</evidence>
<proteinExistence type="predicted"/>
<comment type="caution">
    <text evidence="1">The sequence shown here is derived from an EMBL/GenBank/DDBJ whole genome shotgun (WGS) entry which is preliminary data.</text>
</comment>
<sequence>MSQKLSKIHQTKRICLDELNSEKVIVAKYKKELPMLDFLFKQQAEKLQEEIKDIEAYECHKRIIKELIEGQDVDIIIVKYSIKFTHWAETIKGIKGIAEAIKNIKDNNKFKN</sequence>
<accession>A0A397UC80</accession>
<keyword evidence="2" id="KW-1185">Reference proteome</keyword>
<dbReference type="AlphaFoldDB" id="A0A397UC80"/>
<name>A0A397UC80_9GLOM</name>
<protein>
    <submittedName>
        <fullName evidence="1">Uncharacterized protein</fullName>
    </submittedName>
</protein>
<dbReference type="Proteomes" id="UP000266673">
    <property type="component" value="Unassembled WGS sequence"/>
</dbReference>
<organism evidence="1 2">
    <name type="scientific">Gigaspora rosea</name>
    <dbReference type="NCBI Taxonomy" id="44941"/>
    <lineage>
        <taxon>Eukaryota</taxon>
        <taxon>Fungi</taxon>
        <taxon>Fungi incertae sedis</taxon>
        <taxon>Mucoromycota</taxon>
        <taxon>Glomeromycotina</taxon>
        <taxon>Glomeromycetes</taxon>
        <taxon>Diversisporales</taxon>
        <taxon>Gigasporaceae</taxon>
        <taxon>Gigaspora</taxon>
    </lineage>
</organism>
<dbReference type="EMBL" id="QKWP01001770">
    <property type="protein sequence ID" value="RIB06728.1"/>
    <property type="molecule type" value="Genomic_DNA"/>
</dbReference>
<reference evidence="1 2" key="1">
    <citation type="submission" date="2018-06" db="EMBL/GenBank/DDBJ databases">
        <title>Comparative genomics reveals the genomic features of Rhizophagus irregularis, R. cerebriforme, R. diaphanum and Gigaspora rosea, and their symbiotic lifestyle signature.</title>
        <authorList>
            <person name="Morin E."/>
            <person name="San Clemente H."/>
            <person name="Chen E.C.H."/>
            <person name="De La Providencia I."/>
            <person name="Hainaut M."/>
            <person name="Kuo A."/>
            <person name="Kohler A."/>
            <person name="Murat C."/>
            <person name="Tang N."/>
            <person name="Roy S."/>
            <person name="Loubradou J."/>
            <person name="Henrissat B."/>
            <person name="Grigoriev I.V."/>
            <person name="Corradi N."/>
            <person name="Roux C."/>
            <person name="Martin F.M."/>
        </authorList>
    </citation>
    <scope>NUCLEOTIDE SEQUENCE [LARGE SCALE GENOMIC DNA]</scope>
    <source>
        <strain evidence="1 2">DAOM 194757</strain>
    </source>
</reference>